<dbReference type="AlphaFoldDB" id="A0A4R9BV45"/>
<dbReference type="EMBL" id="SOHM01000017">
    <property type="protein sequence ID" value="TFD91582.1"/>
    <property type="molecule type" value="Genomic_DNA"/>
</dbReference>
<dbReference type="Proteomes" id="UP000298468">
    <property type="component" value="Unassembled WGS sequence"/>
</dbReference>
<gene>
    <name evidence="2" type="ORF">E3T61_08970</name>
</gene>
<dbReference type="RefSeq" id="WP_134640517.1">
    <property type="nucleotide sequence ID" value="NZ_SOHM01000017.1"/>
</dbReference>
<sequence>MADSAAPLTALSGHDEFDENISELATPAAGPYKFKKKRSKWPKGTHDQVTRQFLTFAVLGILTVLYFMVMLALVCGWIDGEKFTMAVAAISGPQALAAAVIGFYYGKNGSNDS</sequence>
<feature type="transmembrane region" description="Helical" evidence="1">
    <location>
        <begin position="85"/>
        <end position="105"/>
    </location>
</feature>
<keyword evidence="1" id="KW-1133">Transmembrane helix</keyword>
<keyword evidence="1" id="KW-0812">Transmembrane</keyword>
<keyword evidence="3" id="KW-1185">Reference proteome</keyword>
<feature type="transmembrane region" description="Helical" evidence="1">
    <location>
        <begin position="53"/>
        <end position="78"/>
    </location>
</feature>
<comment type="caution">
    <text evidence="2">The sequence shown here is derived from an EMBL/GenBank/DDBJ whole genome shotgun (WGS) entry which is preliminary data.</text>
</comment>
<protein>
    <submittedName>
        <fullName evidence="2">Uncharacterized protein</fullName>
    </submittedName>
</protein>
<keyword evidence="1" id="KW-0472">Membrane</keyword>
<evidence type="ECO:0000256" key="1">
    <source>
        <dbReference type="SAM" id="Phobius"/>
    </source>
</evidence>
<dbReference type="OrthoDB" id="5148700at2"/>
<evidence type="ECO:0000313" key="3">
    <source>
        <dbReference type="Proteomes" id="UP000298468"/>
    </source>
</evidence>
<reference evidence="2 3" key="1">
    <citation type="submission" date="2019-03" db="EMBL/GenBank/DDBJ databases">
        <title>Genomics of glacier-inhabiting Cryobacterium strains.</title>
        <authorList>
            <person name="Liu Q."/>
            <person name="Xin Y.-H."/>
        </authorList>
    </citation>
    <scope>NUCLEOTIDE SEQUENCE [LARGE SCALE GENOMIC DNA]</scope>
    <source>
        <strain evidence="2 3">Sr59</strain>
    </source>
</reference>
<proteinExistence type="predicted"/>
<name>A0A4R9BV45_9MICO</name>
<organism evidence="2 3">
    <name type="scientific">Cryobacterium lactosi</name>
    <dbReference type="NCBI Taxonomy" id="1259202"/>
    <lineage>
        <taxon>Bacteria</taxon>
        <taxon>Bacillati</taxon>
        <taxon>Actinomycetota</taxon>
        <taxon>Actinomycetes</taxon>
        <taxon>Micrococcales</taxon>
        <taxon>Microbacteriaceae</taxon>
        <taxon>Cryobacterium</taxon>
    </lineage>
</organism>
<evidence type="ECO:0000313" key="2">
    <source>
        <dbReference type="EMBL" id="TFD91582.1"/>
    </source>
</evidence>
<accession>A0A4R9BV45</accession>